<feature type="compositionally biased region" description="Polar residues" evidence="1">
    <location>
        <begin position="680"/>
        <end position="693"/>
    </location>
</feature>
<accession>A0A8H6M5P9</accession>
<dbReference type="EMBL" id="JACGCI010000036">
    <property type="protein sequence ID" value="KAF6753994.1"/>
    <property type="molecule type" value="Genomic_DNA"/>
</dbReference>
<gene>
    <name evidence="2" type="ORF">DFP72DRAFT_1068849</name>
</gene>
<name>A0A8H6M5P9_9AGAR</name>
<feature type="compositionally biased region" description="Polar residues" evidence="1">
    <location>
        <begin position="150"/>
        <end position="163"/>
    </location>
</feature>
<feature type="compositionally biased region" description="Basic and acidic residues" evidence="1">
    <location>
        <begin position="284"/>
        <end position="303"/>
    </location>
</feature>
<feature type="compositionally biased region" description="Basic and acidic residues" evidence="1">
    <location>
        <begin position="629"/>
        <end position="641"/>
    </location>
</feature>
<evidence type="ECO:0000313" key="3">
    <source>
        <dbReference type="Proteomes" id="UP000521943"/>
    </source>
</evidence>
<organism evidence="2 3">
    <name type="scientific">Ephemerocybe angulata</name>
    <dbReference type="NCBI Taxonomy" id="980116"/>
    <lineage>
        <taxon>Eukaryota</taxon>
        <taxon>Fungi</taxon>
        <taxon>Dikarya</taxon>
        <taxon>Basidiomycota</taxon>
        <taxon>Agaricomycotina</taxon>
        <taxon>Agaricomycetes</taxon>
        <taxon>Agaricomycetidae</taxon>
        <taxon>Agaricales</taxon>
        <taxon>Agaricineae</taxon>
        <taxon>Psathyrellaceae</taxon>
        <taxon>Ephemerocybe</taxon>
    </lineage>
</organism>
<feature type="compositionally biased region" description="Low complexity" evidence="1">
    <location>
        <begin position="23"/>
        <end position="40"/>
    </location>
</feature>
<feature type="compositionally biased region" description="Polar residues" evidence="1">
    <location>
        <begin position="419"/>
        <end position="429"/>
    </location>
</feature>
<proteinExistence type="predicted"/>
<feature type="compositionally biased region" description="Acidic residues" evidence="1">
    <location>
        <begin position="87"/>
        <end position="97"/>
    </location>
</feature>
<feature type="compositionally biased region" description="Low complexity" evidence="1">
    <location>
        <begin position="554"/>
        <end position="565"/>
    </location>
</feature>
<feature type="compositionally biased region" description="Low complexity" evidence="1">
    <location>
        <begin position="441"/>
        <end position="451"/>
    </location>
</feature>
<feature type="compositionally biased region" description="Acidic residues" evidence="1">
    <location>
        <begin position="320"/>
        <end position="338"/>
    </location>
</feature>
<dbReference type="OrthoDB" id="3063746at2759"/>
<dbReference type="Proteomes" id="UP000521943">
    <property type="component" value="Unassembled WGS sequence"/>
</dbReference>
<reference evidence="2 3" key="1">
    <citation type="submission" date="2020-07" db="EMBL/GenBank/DDBJ databases">
        <title>Comparative genomics of pyrophilous fungi reveals a link between fire events and developmental genes.</title>
        <authorList>
            <consortium name="DOE Joint Genome Institute"/>
            <person name="Steindorff A.S."/>
            <person name="Carver A."/>
            <person name="Calhoun S."/>
            <person name="Stillman K."/>
            <person name="Liu H."/>
            <person name="Lipzen A."/>
            <person name="Pangilinan J."/>
            <person name="Labutti K."/>
            <person name="Bruns T.D."/>
            <person name="Grigoriev I.V."/>
        </authorList>
    </citation>
    <scope>NUCLEOTIDE SEQUENCE [LARGE SCALE GENOMIC DNA]</scope>
    <source>
        <strain evidence="2 3">CBS 144469</strain>
    </source>
</reference>
<dbReference type="AlphaFoldDB" id="A0A8H6M5P9"/>
<feature type="compositionally biased region" description="Basic residues" evidence="1">
    <location>
        <begin position="53"/>
        <end position="76"/>
    </location>
</feature>
<evidence type="ECO:0000313" key="2">
    <source>
        <dbReference type="EMBL" id="KAF6753994.1"/>
    </source>
</evidence>
<sequence length="1146" mass="120908">MAPSGTAKPTYAQVVSRSPSPEARQSSPLSSPQASRSPSPTEAYAVRTASKSTKGKKKAASTKSKRKGSPRTKFVTKFKSDGGTIEVEVEADSDSGEDAGARVDASDPGYHASTSRNRVKHEEPSIIKTRAHLARERQANTSRSAEEPVVSSSQSINQASGVTKSGGGANHDGSVQDHDDSDDAPLRVSQSAKRSRSRQHARSLAERSESDAEVSPTASRAKRLRTADSSFEDFGIFTQLPAHRSDNDGMDGGDASVDGGGNDSDMDTLSSQDGDVDMVDSVADGDRSEVGSDIEVDHRRLSDGSDVECDASIGGVDEQPVIEDEAMESGDEQMEDIDPEHADSDGGQSIEGSFVRDARNMDEYDDQDSFIDDGSVAQASSDGDDPVVHSAVEPTDVPGEVDVGSALVSPSEPGCAPTVSHSAHASTSLDEAPSTEPAPRTSSSFSSTTESQQKTERPNRRRSGNPPSGQESTKETALSQPDDKVPKARTTGRSKVGRKPEETAPPAPTESLDVGVDVEARVPDGGVIQDRQTAASSKSSKSTQVKTSQRRTSSRTATSVSVPSADPAPCHDSTAATAPSAEPPSLPLPAEQPISSTQKKTRGRKVKVEVPEEARVPPSPAPPASVTAEHSDSTELLDRPKASASSSKSRTKTRSSATAPKSAPSSTKASASTKTAVPSNKSGTTTTKPSSNIPSTSTAPAPPSTKSASVSSASAAASTKTASTSTAKTASDIARSVEPKASSRAGKARSRSSKPVPSTAHGKGTSEKATDVDPSPTQQHGDEAGRGSKEAAVHSTPDDVKAATTGSSQVKPTPTVPAVPQTPARAKGRRTFGSVFKGEKAITPRPVPTLGNSTFHRTRLLPEVCEALDPALQDPILKHLYEDLTPVFGGLFSPWNDVRGGGMVMFSNWAVDAPELDYDSALHAMAFKSYKHYINISRISPLDVLVRELPGPYPRLYLYTADQKVAVCLSAVQVKESYLVEPSPVGMKQKKLHGVFHSQDFERAVGFVCTVFSKKPLSSQLAKDEMQFATRTVFGAHSEPPAPNRLSPSKPSPAVAAASSSTAAPMLDSFTLGVDDTVPVYDCRYIALDLEKDLDRLDTLPRWEDEIPYNSFAIVAYTVSVFRAKPPRNWSVGFNIQWAMLLGAGK</sequence>
<keyword evidence="3" id="KW-1185">Reference proteome</keyword>
<feature type="compositionally biased region" description="Low complexity" evidence="1">
    <location>
        <begin position="694"/>
        <end position="731"/>
    </location>
</feature>
<feature type="compositionally biased region" description="Basic and acidic residues" evidence="1">
    <location>
        <begin position="606"/>
        <end position="615"/>
    </location>
</feature>
<feature type="compositionally biased region" description="Low complexity" evidence="1">
    <location>
        <begin position="532"/>
        <end position="547"/>
    </location>
</feature>
<protein>
    <submittedName>
        <fullName evidence="2">Uncharacterized protein</fullName>
    </submittedName>
</protein>
<comment type="caution">
    <text evidence="2">The sequence shown here is derived from an EMBL/GenBank/DDBJ whole genome shotgun (WGS) entry which is preliminary data.</text>
</comment>
<feature type="region of interest" description="Disordered" evidence="1">
    <location>
        <begin position="1"/>
        <end position="829"/>
    </location>
</feature>
<feature type="compositionally biased region" description="Basic and acidic residues" evidence="1">
    <location>
        <begin position="780"/>
        <end position="801"/>
    </location>
</feature>
<feature type="compositionally biased region" description="Low complexity" evidence="1">
    <location>
        <begin position="642"/>
        <end position="679"/>
    </location>
</feature>
<feature type="compositionally biased region" description="Low complexity" evidence="1">
    <location>
        <begin position="810"/>
        <end position="825"/>
    </location>
</feature>
<evidence type="ECO:0000256" key="1">
    <source>
        <dbReference type="SAM" id="MobiDB-lite"/>
    </source>
</evidence>